<dbReference type="Pfam" id="PF02771">
    <property type="entry name" value="Acyl-CoA_dh_N"/>
    <property type="match status" value="1"/>
</dbReference>
<sequence>MFLDYTPEQLALRRRLRAYFAELLAPADRADLASPDTASPAFRRIVRRLGADGWLGLGWPVEYGGQGRPATDQYVMFDEVQRAGVPFPFVTVNTVGPTLMRFGSDQQKERHLPAVLAGESVFAIGYSEPEAGTDLASLRTSARLDGDEWVVRGGKVFTSGANHADHIWLAARTDPDLPRHRGISIFLVPTAQPGFRWTPIMTVGGVMTTATYYDDVRVPAANLVGERGGGWRMITTQLNHERVGLAALGGHAWRMWGEVRRWALATPDPAPAAGAPAGARIADRPWVRADLARCFARLEVMKLLNWQMATTIATGELRPADSSTVKFYGTETHVEVYRLLLGILGAGAWLRTGSPGALLAGEIERAARAAQINTFGGGVNEVQREIVASAGLGMARRAR</sequence>
<evidence type="ECO:0000259" key="8">
    <source>
        <dbReference type="Pfam" id="PF02770"/>
    </source>
</evidence>
<dbReference type="Proteomes" id="UP000198802">
    <property type="component" value="Unassembled WGS sequence"/>
</dbReference>
<feature type="domain" description="Acyl-CoA dehydrogenase/oxidase N-terminal" evidence="9">
    <location>
        <begin position="6"/>
        <end position="119"/>
    </location>
</feature>
<reference evidence="11" key="1">
    <citation type="submission" date="2015-11" db="EMBL/GenBank/DDBJ databases">
        <authorList>
            <person name="Varghese N."/>
        </authorList>
    </citation>
    <scope>NUCLEOTIDE SEQUENCE [LARGE SCALE GENOMIC DNA]</scope>
    <source>
        <strain evidence="11">DSM 45899</strain>
    </source>
</reference>
<evidence type="ECO:0000313" key="10">
    <source>
        <dbReference type="EMBL" id="CUU56077.1"/>
    </source>
</evidence>
<protein>
    <recommendedName>
        <fullName evidence="12">Acyl-CoA dehydrogenase</fullName>
    </recommendedName>
</protein>
<dbReference type="InterPro" id="IPR052161">
    <property type="entry name" value="Mycobact_Acyl-CoA_DH"/>
</dbReference>
<dbReference type="Pfam" id="PF02770">
    <property type="entry name" value="Acyl-CoA_dh_M"/>
    <property type="match status" value="1"/>
</dbReference>
<dbReference type="AlphaFoldDB" id="A0A0S4QKW0"/>
<comment type="cofactor">
    <cofactor evidence="1 6">
        <name>FAD</name>
        <dbReference type="ChEBI" id="CHEBI:57692"/>
    </cofactor>
</comment>
<dbReference type="InterPro" id="IPR009075">
    <property type="entry name" value="AcylCo_DH/oxidase_C"/>
</dbReference>
<dbReference type="InterPro" id="IPR009100">
    <property type="entry name" value="AcylCoA_DH/oxidase_NM_dom_sf"/>
</dbReference>
<evidence type="ECO:0000256" key="3">
    <source>
        <dbReference type="ARBA" id="ARBA00022630"/>
    </source>
</evidence>
<keyword evidence="4 6" id="KW-0274">FAD</keyword>
<organism evidence="10 11">
    <name type="scientific">Parafrankia irregularis</name>
    <dbReference type="NCBI Taxonomy" id="795642"/>
    <lineage>
        <taxon>Bacteria</taxon>
        <taxon>Bacillati</taxon>
        <taxon>Actinomycetota</taxon>
        <taxon>Actinomycetes</taxon>
        <taxon>Frankiales</taxon>
        <taxon>Frankiaceae</taxon>
        <taxon>Parafrankia</taxon>
    </lineage>
</organism>
<comment type="similarity">
    <text evidence="2 6">Belongs to the acyl-CoA dehydrogenase family.</text>
</comment>
<gene>
    <name evidence="10" type="ORF">Ga0074812_106332</name>
</gene>
<evidence type="ECO:0000259" key="9">
    <source>
        <dbReference type="Pfam" id="PF02771"/>
    </source>
</evidence>
<evidence type="ECO:0000259" key="7">
    <source>
        <dbReference type="Pfam" id="PF00441"/>
    </source>
</evidence>
<dbReference type="Gene3D" id="1.20.140.10">
    <property type="entry name" value="Butyryl-CoA Dehydrogenase, subunit A, domain 3"/>
    <property type="match status" value="1"/>
</dbReference>
<keyword evidence="11" id="KW-1185">Reference proteome</keyword>
<dbReference type="SUPFAM" id="SSF47203">
    <property type="entry name" value="Acyl-CoA dehydrogenase C-terminal domain-like"/>
    <property type="match status" value="1"/>
</dbReference>
<evidence type="ECO:0000256" key="4">
    <source>
        <dbReference type="ARBA" id="ARBA00022827"/>
    </source>
</evidence>
<evidence type="ECO:0000256" key="6">
    <source>
        <dbReference type="RuleBase" id="RU362125"/>
    </source>
</evidence>
<keyword evidence="5 6" id="KW-0560">Oxidoreductase</keyword>
<dbReference type="GO" id="GO:0005886">
    <property type="term" value="C:plasma membrane"/>
    <property type="evidence" value="ECO:0007669"/>
    <property type="project" value="TreeGrafter"/>
</dbReference>
<dbReference type="InterPro" id="IPR046373">
    <property type="entry name" value="Acyl-CoA_Oxase/DH_mid-dom_sf"/>
</dbReference>
<evidence type="ECO:0000313" key="11">
    <source>
        <dbReference type="Proteomes" id="UP000198802"/>
    </source>
</evidence>
<evidence type="ECO:0000256" key="2">
    <source>
        <dbReference type="ARBA" id="ARBA00009347"/>
    </source>
</evidence>
<keyword evidence="3 6" id="KW-0285">Flavoprotein</keyword>
<dbReference type="RefSeq" id="WP_091275567.1">
    <property type="nucleotide sequence ID" value="NZ_FAOZ01000006.1"/>
</dbReference>
<dbReference type="GO" id="GO:0050660">
    <property type="term" value="F:flavin adenine dinucleotide binding"/>
    <property type="evidence" value="ECO:0007669"/>
    <property type="project" value="InterPro"/>
</dbReference>
<dbReference type="InterPro" id="IPR037069">
    <property type="entry name" value="AcylCoA_DH/ox_N_sf"/>
</dbReference>
<dbReference type="Gene3D" id="2.40.110.10">
    <property type="entry name" value="Butyryl-CoA Dehydrogenase, subunit A, domain 2"/>
    <property type="match status" value="1"/>
</dbReference>
<evidence type="ECO:0000256" key="5">
    <source>
        <dbReference type="ARBA" id="ARBA00023002"/>
    </source>
</evidence>
<dbReference type="InterPro" id="IPR036250">
    <property type="entry name" value="AcylCo_DH-like_C"/>
</dbReference>
<dbReference type="Gene3D" id="1.10.540.10">
    <property type="entry name" value="Acyl-CoA dehydrogenase/oxidase, N-terminal domain"/>
    <property type="match status" value="1"/>
</dbReference>
<name>A0A0S4QKW0_9ACTN</name>
<proteinExistence type="inferred from homology"/>
<dbReference type="PANTHER" id="PTHR43292">
    <property type="entry name" value="ACYL-COA DEHYDROGENASE"/>
    <property type="match status" value="1"/>
</dbReference>
<feature type="domain" description="Acyl-CoA dehydrogenase/oxidase C-terminal" evidence="7">
    <location>
        <begin position="228"/>
        <end position="390"/>
    </location>
</feature>
<dbReference type="SUPFAM" id="SSF56645">
    <property type="entry name" value="Acyl-CoA dehydrogenase NM domain-like"/>
    <property type="match status" value="1"/>
</dbReference>
<dbReference type="InterPro" id="IPR013786">
    <property type="entry name" value="AcylCoA_DH/ox_N"/>
</dbReference>
<dbReference type="GO" id="GO:0016627">
    <property type="term" value="F:oxidoreductase activity, acting on the CH-CH group of donors"/>
    <property type="evidence" value="ECO:0007669"/>
    <property type="project" value="InterPro"/>
</dbReference>
<feature type="domain" description="Acyl-CoA oxidase/dehydrogenase middle" evidence="8">
    <location>
        <begin position="123"/>
        <end position="211"/>
    </location>
</feature>
<dbReference type="InterPro" id="IPR006091">
    <property type="entry name" value="Acyl-CoA_Oxase/DH_mid-dom"/>
</dbReference>
<dbReference type="PANTHER" id="PTHR43292:SF3">
    <property type="entry name" value="ACYL-COA DEHYDROGENASE FADE29"/>
    <property type="match status" value="1"/>
</dbReference>
<evidence type="ECO:0008006" key="12">
    <source>
        <dbReference type="Google" id="ProtNLM"/>
    </source>
</evidence>
<dbReference type="EMBL" id="FAOZ01000006">
    <property type="protein sequence ID" value="CUU56077.1"/>
    <property type="molecule type" value="Genomic_DNA"/>
</dbReference>
<dbReference type="Pfam" id="PF00441">
    <property type="entry name" value="Acyl-CoA_dh_1"/>
    <property type="match status" value="1"/>
</dbReference>
<accession>A0A0S4QKW0</accession>
<evidence type="ECO:0000256" key="1">
    <source>
        <dbReference type="ARBA" id="ARBA00001974"/>
    </source>
</evidence>